<sequence>MYKMVQTYHLSQRAYTNYSFTSAKGSAPRPSLGPIMSIMSYIVKVSASDYNPASWHSVPIEIKESIMSHVFRGRGPFAALATVSQEWRDLVEPYIFSRITLTRCRLLDFERMTGRNRSHVRHLWLSLELQPYACLQCVDSDDEFEEDFEADEFASSPKDTKAIQKAFEVLFKVLSSWPPRGKLVLDISAYSETDRQHGFKYLTFEPDWKGNDPAWHCRGRRLIQGASPHNQPTPCETWIPSFHELHKVFSDIHQRWPSEEWRWRARLLNAPAVTTILIRQQNRRRWNPEILQQLILNCPRLEEFYYEPWREWNSAVQEDSTDAAQNILFRSLPSLLPSLRKLVVFENFSDIYALTRFCDLDRSVQPQRRDPLAEASLSLEEFSASFLRDAQYFFANLDESWSWPHLTRFSMTSKWLDEEEDPEEIEELLISAATAAKRMPSLRVMEIWNGGVYNAMVFRYELSPDYRSVTVLCRGTWLLQISPDVQHMWNTVARQQRWMPEVTFRQEVIDPDTITSHAHAISRLKLVNQVMRPISLQQVHLETLQRYKLLNRGLWQRFAARLGPFLAARRASANSLPATSTESPAAGSGTAAPLSPRPSKRQRRHSY</sequence>
<evidence type="ECO:0000313" key="3">
    <source>
        <dbReference type="EMBL" id="PQK12218.1"/>
    </source>
</evidence>
<evidence type="ECO:0000256" key="1">
    <source>
        <dbReference type="SAM" id="MobiDB-lite"/>
    </source>
</evidence>
<dbReference type="EMBL" id="JRHA01000003">
    <property type="protein sequence ID" value="PQK12218.1"/>
    <property type="molecule type" value="Genomic_DNA"/>
</dbReference>
<evidence type="ECO:0000259" key="2">
    <source>
        <dbReference type="Pfam" id="PF20183"/>
    </source>
</evidence>
<feature type="domain" description="DUF6546" evidence="2">
    <location>
        <begin position="336"/>
        <end position="532"/>
    </location>
</feature>
<evidence type="ECO:0000313" key="4">
    <source>
        <dbReference type="Proteomes" id="UP000237441"/>
    </source>
</evidence>
<dbReference type="Proteomes" id="UP000237441">
    <property type="component" value="Unassembled WGS sequence"/>
</dbReference>
<reference evidence="3 4" key="1">
    <citation type="submission" date="2016-07" db="EMBL/GenBank/DDBJ databases">
        <title>Comparative genomics of the entomopathogenic fungus Beauveria bassiana.</title>
        <authorList>
            <person name="Valero Jimenez C.A."/>
            <person name="Zwaan B.J."/>
            <person name="Van Kan J.A."/>
            <person name="Takken W."/>
            <person name="Debets A.J."/>
            <person name="Schoustra S.E."/>
            <person name="Koenraadt C.J."/>
        </authorList>
    </citation>
    <scope>NUCLEOTIDE SEQUENCE [LARGE SCALE GENOMIC DNA]</scope>
    <source>
        <strain evidence="3 4">ARSEF 8028</strain>
    </source>
</reference>
<dbReference type="AlphaFoldDB" id="A0A2S7Y7R1"/>
<proteinExistence type="predicted"/>
<dbReference type="Pfam" id="PF20183">
    <property type="entry name" value="DUF6546"/>
    <property type="match status" value="1"/>
</dbReference>
<gene>
    <name evidence="3" type="ORF">BB8028_0003g08350</name>
</gene>
<dbReference type="OrthoDB" id="4802432at2759"/>
<feature type="compositionally biased region" description="Basic residues" evidence="1">
    <location>
        <begin position="598"/>
        <end position="607"/>
    </location>
</feature>
<accession>A0A2S7Y7R1</accession>
<name>A0A2S7Y7R1_BEABA</name>
<comment type="caution">
    <text evidence="3">The sequence shown here is derived from an EMBL/GenBank/DDBJ whole genome shotgun (WGS) entry which is preliminary data.</text>
</comment>
<feature type="region of interest" description="Disordered" evidence="1">
    <location>
        <begin position="576"/>
        <end position="607"/>
    </location>
</feature>
<dbReference type="InterPro" id="IPR046676">
    <property type="entry name" value="DUF6546"/>
</dbReference>
<organism evidence="3 4">
    <name type="scientific">Beauveria bassiana</name>
    <name type="common">White muscardine disease fungus</name>
    <name type="synonym">Tritirachium shiotae</name>
    <dbReference type="NCBI Taxonomy" id="176275"/>
    <lineage>
        <taxon>Eukaryota</taxon>
        <taxon>Fungi</taxon>
        <taxon>Dikarya</taxon>
        <taxon>Ascomycota</taxon>
        <taxon>Pezizomycotina</taxon>
        <taxon>Sordariomycetes</taxon>
        <taxon>Hypocreomycetidae</taxon>
        <taxon>Hypocreales</taxon>
        <taxon>Cordycipitaceae</taxon>
        <taxon>Beauveria</taxon>
    </lineage>
</organism>
<protein>
    <recommendedName>
        <fullName evidence="2">DUF6546 domain-containing protein</fullName>
    </recommendedName>
</protein>